<sequence>MHNHNDSLRLYCSAGALEKSWIYSCTTICSLNLSLSIFKRLTIASAVCPEAWERQLVLDIKSLTACRYLIKVPR</sequence>
<dbReference type="EMBL" id="DS231699">
    <property type="protein sequence ID" value="KNB01224.1"/>
    <property type="molecule type" value="Genomic_DNA"/>
</dbReference>
<reference evidence="1" key="1">
    <citation type="submission" date="2007-04" db="EMBL/GenBank/DDBJ databases">
        <authorList>
            <consortium name="The Broad Institute Genome Sequencing Platform"/>
            <person name="Birren B."/>
            <person name="Lander E."/>
            <person name="Galagan J."/>
            <person name="Nusbaum C."/>
            <person name="Devon K."/>
            <person name="Ma L.-J."/>
            <person name="Jaffe D."/>
            <person name="Butler J."/>
            <person name="Alvarez P."/>
            <person name="Gnerre S."/>
            <person name="Grabherr M."/>
            <person name="Kleber M."/>
            <person name="Mauceli E."/>
            <person name="Brockman W."/>
            <person name="MacCallum I.A."/>
            <person name="Young S."/>
            <person name="LaButti K."/>
            <person name="DeCaprio D."/>
            <person name="Crawford M."/>
            <person name="Koehrsen M."/>
            <person name="Engels R."/>
            <person name="Montgomery P."/>
            <person name="Pearson M."/>
            <person name="Howarth C."/>
            <person name="Larson L."/>
            <person name="White J."/>
            <person name="O'Leary S."/>
            <person name="Kodira C."/>
            <person name="Zeng Q."/>
            <person name="Yandava C."/>
            <person name="Alvarado L."/>
            <person name="Kistler C."/>
            <person name="Shim W.-B."/>
            <person name="Kang S."/>
            <person name="Woloshuk C."/>
        </authorList>
    </citation>
    <scope>NUCLEOTIDE SEQUENCE</scope>
    <source>
        <strain evidence="1">4287</strain>
    </source>
</reference>
<dbReference type="VEuPathDB" id="FungiDB:FOXG_18843"/>
<dbReference type="RefSeq" id="XP_018239269.1">
    <property type="nucleotide sequence ID" value="XM_018398979.1"/>
</dbReference>
<evidence type="ECO:0000313" key="2">
    <source>
        <dbReference type="Proteomes" id="UP000009097"/>
    </source>
</evidence>
<accession>A0A0J9UP08</accession>
<proteinExistence type="predicted"/>
<protein>
    <submittedName>
        <fullName evidence="1">Uncharacterized protein</fullName>
    </submittedName>
</protein>
<evidence type="ECO:0000313" key="1">
    <source>
        <dbReference type="EMBL" id="KNB01224.1"/>
    </source>
</evidence>
<dbReference type="AlphaFoldDB" id="A0A0J9UP08"/>
<dbReference type="Proteomes" id="UP000009097">
    <property type="component" value="Unassembled WGS sequence"/>
</dbReference>
<name>A0A0J9UP08_FUSO4</name>
<organism evidence="1 2">
    <name type="scientific">Fusarium oxysporum f. sp. lycopersici (strain 4287 / CBS 123668 / FGSC 9935 / NRRL 34936)</name>
    <name type="common">Fusarium vascular wilt of tomato</name>
    <dbReference type="NCBI Taxonomy" id="426428"/>
    <lineage>
        <taxon>Eukaryota</taxon>
        <taxon>Fungi</taxon>
        <taxon>Dikarya</taxon>
        <taxon>Ascomycota</taxon>
        <taxon>Pezizomycotina</taxon>
        <taxon>Sordariomycetes</taxon>
        <taxon>Hypocreomycetidae</taxon>
        <taxon>Hypocreales</taxon>
        <taxon>Nectriaceae</taxon>
        <taxon>Fusarium</taxon>
        <taxon>Fusarium oxysporum species complex</taxon>
    </lineage>
</organism>
<dbReference type="GeneID" id="28959549"/>
<reference evidence="1" key="2">
    <citation type="journal article" date="2010" name="Nature">
        <title>Comparative genomics reveals mobile pathogenicity chromosomes in Fusarium.</title>
        <authorList>
            <person name="Ma L.J."/>
            <person name="van der Does H.C."/>
            <person name="Borkovich K.A."/>
            <person name="Coleman J.J."/>
            <person name="Daboussi M.J."/>
            <person name="Di Pietro A."/>
            <person name="Dufresne M."/>
            <person name="Freitag M."/>
            <person name="Grabherr M."/>
            <person name="Henrissat B."/>
            <person name="Houterman P.M."/>
            <person name="Kang S."/>
            <person name="Shim W.B."/>
            <person name="Woloshuk C."/>
            <person name="Xie X."/>
            <person name="Xu J.R."/>
            <person name="Antoniw J."/>
            <person name="Baker S.E."/>
            <person name="Bluhm B.H."/>
            <person name="Breakspear A."/>
            <person name="Brown D.W."/>
            <person name="Butchko R.A."/>
            <person name="Chapman S."/>
            <person name="Coulson R."/>
            <person name="Coutinho P.M."/>
            <person name="Danchin E.G."/>
            <person name="Diener A."/>
            <person name="Gale L.R."/>
            <person name="Gardiner D.M."/>
            <person name="Goff S."/>
            <person name="Hammond-Kosack K.E."/>
            <person name="Hilburn K."/>
            <person name="Hua-Van A."/>
            <person name="Jonkers W."/>
            <person name="Kazan K."/>
            <person name="Kodira C.D."/>
            <person name="Koehrsen M."/>
            <person name="Kumar L."/>
            <person name="Lee Y.H."/>
            <person name="Li L."/>
            <person name="Manners J.M."/>
            <person name="Miranda-Saavedra D."/>
            <person name="Mukherjee M."/>
            <person name="Park G."/>
            <person name="Park J."/>
            <person name="Park S.Y."/>
            <person name="Proctor R.H."/>
            <person name="Regev A."/>
            <person name="Ruiz-Roldan M.C."/>
            <person name="Sain D."/>
            <person name="Sakthikumar S."/>
            <person name="Sykes S."/>
            <person name="Schwartz D.C."/>
            <person name="Turgeon B.G."/>
            <person name="Wapinski I."/>
            <person name="Yoder O."/>
            <person name="Young S."/>
            <person name="Zeng Q."/>
            <person name="Zhou S."/>
            <person name="Galagan J."/>
            <person name="Cuomo C.A."/>
            <person name="Kistler H.C."/>
            <person name="Rep M."/>
        </authorList>
    </citation>
    <scope>NUCLEOTIDE SEQUENCE [LARGE SCALE GENOMIC DNA]</scope>
    <source>
        <strain evidence="1">4287</strain>
    </source>
</reference>
<gene>
    <name evidence="1" type="ORF">FOXG_18843</name>
</gene>
<dbReference type="KEGG" id="fox:FOXG_18843"/>